<protein>
    <submittedName>
        <fullName evidence="2">Uncharacterized protein</fullName>
    </submittedName>
</protein>
<evidence type="ECO:0000313" key="2">
    <source>
        <dbReference type="EMBL" id="MBA0631929.1"/>
    </source>
</evidence>
<dbReference type="PANTHER" id="PTHR33167:SF4">
    <property type="entry name" value="TRANSCRIPTION FACTOR, PUTATIVE (DUF863)-RELATED"/>
    <property type="match status" value="1"/>
</dbReference>
<feature type="compositionally biased region" description="Polar residues" evidence="1">
    <location>
        <begin position="506"/>
        <end position="515"/>
    </location>
</feature>
<organism evidence="2 3">
    <name type="scientific">Gossypium davidsonii</name>
    <name type="common">Davidson's cotton</name>
    <name type="synonym">Gossypium klotzschianum subsp. davidsonii</name>
    <dbReference type="NCBI Taxonomy" id="34287"/>
    <lineage>
        <taxon>Eukaryota</taxon>
        <taxon>Viridiplantae</taxon>
        <taxon>Streptophyta</taxon>
        <taxon>Embryophyta</taxon>
        <taxon>Tracheophyta</taxon>
        <taxon>Spermatophyta</taxon>
        <taxon>Magnoliopsida</taxon>
        <taxon>eudicotyledons</taxon>
        <taxon>Gunneridae</taxon>
        <taxon>Pentapetalae</taxon>
        <taxon>rosids</taxon>
        <taxon>malvids</taxon>
        <taxon>Malvales</taxon>
        <taxon>Malvaceae</taxon>
        <taxon>Malvoideae</taxon>
        <taxon>Gossypium</taxon>
    </lineage>
</organism>
<dbReference type="EMBL" id="JABFAC010000013">
    <property type="protein sequence ID" value="MBA0631929.1"/>
    <property type="molecule type" value="Genomic_DNA"/>
</dbReference>
<proteinExistence type="predicted"/>
<accession>A0A7J8T0Q7</accession>
<gene>
    <name evidence="2" type="ORF">Godav_000754</name>
</gene>
<dbReference type="PANTHER" id="PTHR33167">
    <property type="entry name" value="TRANSCRIPTION FACTOR, PUTATIVE (DUF863)-RELATED"/>
    <property type="match status" value="1"/>
</dbReference>
<name>A0A7J8T0Q7_GOSDV</name>
<sequence>MNPCFNGCRDCYCSMHHLKTCLLISGMGTKVQSKSYLPEFYSMRDFNEDSNGCSWPLYYGDKTLTNGQYYNSFFPRAIADAYPEYDKDRLKRTMLEHEAIFHNQVSELHRLYRIQRDLMDEVKKKELQKDQVPTGPSLSSSLLASQITSEVAHKCHIPNFPVANSVCGRPSISGVEDAHSRLSSVKGSSIQAGPFLSQNGVNLKDVEVLECRPTKVRRKMFDLQLPADTYIDIEEAEEFRNDTASGFSTYLPNGNGKIEPKSGGKPFRNGVGKTSCHGDGSKSDACSKGKSCLADLNEPVEIEETNGSARSHFVRHDRYHRGHELSAKPNPELLGFPKDISVNSHRQSDNRSITNLHVENNENARGIFSHVLEAGHSKGNSKSISQSFQPQKLPVPYQQVQVLFEKAHDPPMFSLTDRSKADFSRDRMLQSFEVSGRNHEISNNSYPESNMISKVSLNLFASSDTVNPWSHSISSLEKPSSSLNQKSLSVQTHPSLNSYGPYGKSSGISPHSNESFSEKRQESSNSKLNPAFGSEFSYRNGFHYGSSSGSKELGVQLLSTSYGSNVGKVVSEQFPTHGSTMPYNCSNGVDMKSAIDVNLNVVLSNNSSNMPVTQRGPQIDLQRKHEDHLPGLPWLRAKPACKNEAISARRDLNLNVGESIFFQSSSKKSTNKNETGNGFSQIFTQNVKSISSSNNADANRSEISECLHDKRILGVPIFEKHYVSENESSFTSPYVSGSQPSEGEAENKGRNMLLDINLPCDVSLDASQDNVAENSAIEKEADMKISSFGHQIDLNSCAVEDEASFILNVPSTGRKMTGGIDLEAPLIPEPEDVIHGEELSEKAHDLPLVSAESRDESLQDGPMKSAAEAIVAISSSGHCSNLDDVNCNSSETSTTDPLNWFAETVSSFGKDLDSKLEAISRDKDGGRDESSLEEIDSFESMVLRLAETKEEDYMPEPLVPENFKVEETGSTSLLTIRTRKGQGRRGRQRRDFQKDILPGLASLSRHEVTQDLQTFGGLMRATGHSWNSGLTRRNCGRGRRRLITTSPPASAAATSRTPLMQQLNNTELGLDDGSLTGWGKTTRRPRRQRCPAGNLPSLALT</sequence>
<reference evidence="2 3" key="1">
    <citation type="journal article" date="2019" name="Genome Biol. Evol.">
        <title>Insights into the evolution of the New World diploid cottons (Gossypium, subgenus Houzingenia) based on genome sequencing.</title>
        <authorList>
            <person name="Grover C.E."/>
            <person name="Arick M.A. 2nd"/>
            <person name="Thrash A."/>
            <person name="Conover J.L."/>
            <person name="Sanders W.S."/>
            <person name="Peterson D.G."/>
            <person name="Frelichowski J.E."/>
            <person name="Scheffler J.A."/>
            <person name="Scheffler B.E."/>
            <person name="Wendel J.F."/>
        </authorList>
    </citation>
    <scope>NUCLEOTIDE SEQUENCE [LARGE SCALE GENOMIC DNA]</scope>
    <source>
        <strain evidence="2">27</strain>
        <tissue evidence="2">Leaf</tissue>
    </source>
</reference>
<evidence type="ECO:0000313" key="3">
    <source>
        <dbReference type="Proteomes" id="UP000593561"/>
    </source>
</evidence>
<dbReference type="Pfam" id="PF05904">
    <property type="entry name" value="DUF863"/>
    <property type="match status" value="1"/>
</dbReference>
<feature type="region of interest" description="Disordered" evidence="1">
    <location>
        <begin position="1066"/>
        <end position="1101"/>
    </location>
</feature>
<feature type="region of interest" description="Disordered" evidence="1">
    <location>
        <begin position="471"/>
        <end position="530"/>
    </location>
</feature>
<evidence type="ECO:0000256" key="1">
    <source>
        <dbReference type="SAM" id="MobiDB-lite"/>
    </source>
</evidence>
<keyword evidence="3" id="KW-1185">Reference proteome</keyword>
<feature type="compositionally biased region" description="Low complexity" evidence="1">
    <location>
        <begin position="471"/>
        <end position="482"/>
    </location>
</feature>
<dbReference type="Proteomes" id="UP000593561">
    <property type="component" value="Unassembled WGS sequence"/>
</dbReference>
<feature type="compositionally biased region" description="Polar residues" evidence="1">
    <location>
        <begin position="483"/>
        <end position="498"/>
    </location>
</feature>
<dbReference type="AlphaFoldDB" id="A0A7J8T0Q7"/>
<comment type="caution">
    <text evidence="2">The sequence shown here is derived from an EMBL/GenBank/DDBJ whole genome shotgun (WGS) entry which is preliminary data.</text>
</comment>
<dbReference type="InterPro" id="IPR008581">
    <property type="entry name" value="DUF863_pln"/>
</dbReference>